<feature type="chain" id="PRO_5025642890" evidence="2">
    <location>
        <begin position="25"/>
        <end position="573"/>
    </location>
</feature>
<dbReference type="Gene3D" id="3.40.190.10">
    <property type="entry name" value="Periplasmic binding protein-like II"/>
    <property type="match status" value="2"/>
</dbReference>
<dbReference type="PANTHER" id="PTHR43649:SF12">
    <property type="entry name" value="DIACETYLCHITOBIOSE BINDING PROTEIN DASA"/>
    <property type="match status" value="1"/>
</dbReference>
<keyword evidence="4" id="KW-1185">Reference proteome</keyword>
<dbReference type="PANTHER" id="PTHR43649">
    <property type="entry name" value="ARABINOSE-BINDING PROTEIN-RELATED"/>
    <property type="match status" value="1"/>
</dbReference>
<gene>
    <name evidence="3" type="ORF">EHS13_30550</name>
</gene>
<dbReference type="Proteomes" id="UP000426246">
    <property type="component" value="Chromosome"/>
</dbReference>
<proteinExistence type="predicted"/>
<dbReference type="AlphaFoldDB" id="A0A6B8RR92"/>
<dbReference type="InterPro" id="IPR006059">
    <property type="entry name" value="SBP"/>
</dbReference>
<evidence type="ECO:0000256" key="1">
    <source>
        <dbReference type="SAM" id="MobiDB-lite"/>
    </source>
</evidence>
<dbReference type="KEGG" id="ppsc:EHS13_30550"/>
<feature type="signal peptide" evidence="2">
    <location>
        <begin position="1"/>
        <end position="24"/>
    </location>
</feature>
<dbReference type="Pfam" id="PF01547">
    <property type="entry name" value="SBP_bac_1"/>
    <property type="match status" value="1"/>
</dbReference>
<dbReference type="OrthoDB" id="54751at2"/>
<name>A0A6B8RR92_9BACL</name>
<evidence type="ECO:0000313" key="4">
    <source>
        <dbReference type="Proteomes" id="UP000426246"/>
    </source>
</evidence>
<organism evidence="3 4">
    <name type="scientific">Paenibacillus psychroresistens</name>
    <dbReference type="NCBI Taxonomy" id="1778678"/>
    <lineage>
        <taxon>Bacteria</taxon>
        <taxon>Bacillati</taxon>
        <taxon>Bacillota</taxon>
        <taxon>Bacilli</taxon>
        <taxon>Bacillales</taxon>
        <taxon>Paenibacillaceae</taxon>
        <taxon>Paenibacillus</taxon>
    </lineage>
</organism>
<dbReference type="InterPro" id="IPR050490">
    <property type="entry name" value="Bact_solute-bd_prot1"/>
</dbReference>
<feature type="region of interest" description="Disordered" evidence="1">
    <location>
        <begin position="27"/>
        <end position="52"/>
    </location>
</feature>
<reference evidence="4" key="1">
    <citation type="submission" date="2018-11" db="EMBL/GenBank/DDBJ databases">
        <title>Complete genome sequence of Paenibacillus sp. ML311-T8.</title>
        <authorList>
            <person name="Nam Y.-D."/>
            <person name="Kang J."/>
            <person name="Chung W.-H."/>
            <person name="Park Y.S."/>
        </authorList>
    </citation>
    <scope>NUCLEOTIDE SEQUENCE [LARGE SCALE GENOMIC DNA]</scope>
    <source>
        <strain evidence="4">ML311-T8</strain>
    </source>
</reference>
<accession>A0A6B8RR92</accession>
<evidence type="ECO:0000256" key="2">
    <source>
        <dbReference type="SAM" id="SignalP"/>
    </source>
</evidence>
<dbReference type="CDD" id="cd13582">
    <property type="entry name" value="PBP2_AlgQ_like_3"/>
    <property type="match status" value="1"/>
</dbReference>
<dbReference type="PROSITE" id="PS51257">
    <property type="entry name" value="PROKAR_LIPOPROTEIN"/>
    <property type="match status" value="1"/>
</dbReference>
<sequence>MKAKTTKIISIMLLSVLIIVTGCTKTTTPTTDVKTTDTSQAESSAAATAQAEDLSPMTLSIFSEDPSPNWNNMQDRVGKEITAKTGITLKAEFAVGDPAQKVALIAASGEYPDLISAKADVAKMVDAGAMLDLTDLIEQYAPNIKKLFKDYPKRLRNSLEDQAIYVIPSWGGVDNKYFTAGGGFEIQHAAVKEANFPKIRTLQDYENVIKAYKDKHPTVDGKPTIGISLNSDDWHMYISVTNPAFYATGGPDDGEYYIDPKTYDAIYHFRRPEEKEYFRWLNHINDIGLLDPESFVQKYDQYKAKVATGRVIGLIDQDWDYGDGEKALKTAGKFELGYGHYPVTLSEEYKDHSFQDTGFMGGWGIGITKSAKDPIRAIKFLDYLASEEAQVLNNWGIKDTDYVIENGLRTIPKAVNDKKINDATNFQKDSGIGLYTNIQGHYGDGVKDATGSNYTTNFPEQIIAGYNDVEKEVLAKYNVKTWKDLFPNESEFPVKPWGAAWNITVPNESEVTVLANKMKDITWKRIPEAILAKPEKFDALWDAYQAALIKADVEKMEKGYSEMVKARVKLWNE</sequence>
<protein>
    <submittedName>
        <fullName evidence="3">Extracellular solute-binding protein</fullName>
    </submittedName>
</protein>
<dbReference type="SUPFAM" id="SSF53850">
    <property type="entry name" value="Periplasmic binding protein-like II"/>
    <property type="match status" value="1"/>
</dbReference>
<dbReference type="EMBL" id="CP034235">
    <property type="protein sequence ID" value="QGQ98911.1"/>
    <property type="molecule type" value="Genomic_DNA"/>
</dbReference>
<keyword evidence="2" id="KW-0732">Signal</keyword>
<evidence type="ECO:0000313" key="3">
    <source>
        <dbReference type="EMBL" id="QGQ98911.1"/>
    </source>
</evidence>
<dbReference type="RefSeq" id="WP_155704016.1">
    <property type="nucleotide sequence ID" value="NZ_CP034235.1"/>
</dbReference>